<evidence type="ECO:0000259" key="1">
    <source>
        <dbReference type="PROSITE" id="PS51782"/>
    </source>
</evidence>
<protein>
    <submittedName>
        <fullName evidence="2">Stage VI sporulation protein D</fullName>
    </submittedName>
</protein>
<sequence>MFDQSYGLRFDIYERINLAEELPGIEELEEAELIPHIQVISQQDQATLRGHLLLAGVYKGDTETGESEPLEHWIPVEITVPMNRVSSLDDIAVEIENFDIDLLSRRSLNITGVLSLRGIQAAAPGVRDQAWANEEFTVVHAPEPSGTQTAGEPAAEAGYEPFQANEEPSGSNDAAASHPSETAPFVNFRASIQEQEERTQQYLASWAQYENQIRREEEPASDTRMAAAADDADARDTVEYALHNDPEPAAQEAEPSVPSVWQFERKAEPEPAPEPQAEEVASAFPGVVDRKGDGVEAVPDLQAVDAGVQETYEAPEPADSAAEEAEVVLKAEEPSDPGKPELKVAFSTKGSDAAASSGVGFSSLLHSSRLVQDQEIAALDEEEKAEELAEPASTEDVEWKSLFLGNRREETPFRKVRMCIVQREETLDIIAERYQLSPRELLLYNRMSEQNVEEGQVLYIPQ</sequence>
<gene>
    <name evidence="2" type="ORF">J2Z18_003765</name>
</gene>
<dbReference type="InterPro" id="IPR048862">
    <property type="entry name" value="SPOCS_spoVID_N"/>
</dbReference>
<evidence type="ECO:0000313" key="3">
    <source>
        <dbReference type="Proteomes" id="UP000706926"/>
    </source>
</evidence>
<feature type="domain" description="LysM" evidence="1">
    <location>
        <begin position="417"/>
        <end position="460"/>
    </location>
</feature>
<evidence type="ECO:0000313" key="2">
    <source>
        <dbReference type="EMBL" id="MBP1894659.1"/>
    </source>
</evidence>
<dbReference type="Gene3D" id="3.10.350.10">
    <property type="entry name" value="LysM domain"/>
    <property type="match status" value="1"/>
</dbReference>
<dbReference type="PROSITE" id="PS51782">
    <property type="entry name" value="LYSM"/>
    <property type="match status" value="1"/>
</dbReference>
<reference evidence="2 3" key="1">
    <citation type="submission" date="2021-03" db="EMBL/GenBank/DDBJ databases">
        <title>Genomic Encyclopedia of Type Strains, Phase IV (KMG-IV): sequencing the most valuable type-strain genomes for metagenomic binning, comparative biology and taxonomic classification.</title>
        <authorList>
            <person name="Goeker M."/>
        </authorList>
    </citation>
    <scope>NUCLEOTIDE SEQUENCE [LARGE SCALE GENOMIC DNA]</scope>
    <source>
        <strain evidence="2 3">DSM 15596</strain>
    </source>
</reference>
<name>A0ABS4FEJ1_9BACL</name>
<dbReference type="Pfam" id="PF01476">
    <property type="entry name" value="LysM"/>
    <property type="match status" value="1"/>
</dbReference>
<dbReference type="InterPro" id="IPR018392">
    <property type="entry name" value="LysM"/>
</dbReference>
<comment type="caution">
    <text evidence="2">The sequence shown here is derived from an EMBL/GenBank/DDBJ whole genome shotgun (WGS) entry which is preliminary data.</text>
</comment>
<dbReference type="RefSeq" id="WP_007130735.1">
    <property type="nucleotide sequence ID" value="NZ_BOSA01000030.1"/>
</dbReference>
<dbReference type="Proteomes" id="UP000706926">
    <property type="component" value="Unassembled WGS sequence"/>
</dbReference>
<dbReference type="SMART" id="SM00257">
    <property type="entry name" value="LysM"/>
    <property type="match status" value="1"/>
</dbReference>
<dbReference type="InterPro" id="IPR036779">
    <property type="entry name" value="LysM_dom_sf"/>
</dbReference>
<organism evidence="2 3">
    <name type="scientific">Paenibacillus lactis</name>
    <dbReference type="NCBI Taxonomy" id="228574"/>
    <lineage>
        <taxon>Bacteria</taxon>
        <taxon>Bacillati</taxon>
        <taxon>Bacillota</taxon>
        <taxon>Bacilli</taxon>
        <taxon>Bacillales</taxon>
        <taxon>Paenibacillaceae</taxon>
        <taxon>Paenibacillus</taxon>
    </lineage>
</organism>
<dbReference type="GeneID" id="95405699"/>
<accession>A0ABS4FEJ1</accession>
<keyword evidence="3" id="KW-1185">Reference proteome</keyword>
<dbReference type="SUPFAM" id="SSF54106">
    <property type="entry name" value="LysM domain"/>
    <property type="match status" value="1"/>
</dbReference>
<dbReference type="EMBL" id="JAGGKI010000010">
    <property type="protein sequence ID" value="MBP1894659.1"/>
    <property type="molecule type" value="Genomic_DNA"/>
</dbReference>
<proteinExistence type="predicted"/>
<dbReference type="Pfam" id="PF20918">
    <property type="entry name" value="SPOCS_spoVID-N"/>
    <property type="match status" value="1"/>
</dbReference>
<dbReference type="CDD" id="cd00118">
    <property type="entry name" value="LysM"/>
    <property type="match status" value="1"/>
</dbReference>